<evidence type="ECO:0000313" key="1">
    <source>
        <dbReference type="EMBL" id="KAH3845299.1"/>
    </source>
</evidence>
<reference evidence="1" key="2">
    <citation type="submission" date="2020-11" db="EMBL/GenBank/DDBJ databases">
        <authorList>
            <person name="McCartney M.A."/>
            <person name="Auch B."/>
            <person name="Kono T."/>
            <person name="Mallez S."/>
            <person name="Becker A."/>
            <person name="Gohl D.M."/>
            <person name="Silverstein K.A.T."/>
            <person name="Koren S."/>
            <person name="Bechman K.B."/>
            <person name="Herman A."/>
            <person name="Abrahante J.E."/>
            <person name="Garbe J."/>
        </authorList>
    </citation>
    <scope>NUCLEOTIDE SEQUENCE</scope>
    <source>
        <strain evidence="1">Duluth1</strain>
        <tissue evidence="1">Whole animal</tissue>
    </source>
</reference>
<dbReference type="AlphaFoldDB" id="A0A9D4KTF0"/>
<proteinExistence type="predicted"/>
<evidence type="ECO:0000313" key="2">
    <source>
        <dbReference type="Proteomes" id="UP000828390"/>
    </source>
</evidence>
<sequence>MAPPRKNAPPPWLNHQTIHVASRVLTSWNHFQTILTKFHEDWNKKNAPPPDIIGTNVLTNFLTRKTSPHPGGPVFQQTRTIFELIQDVIWTYVLIKFHEDGTINLACKPYKENCPALWRPCFTPTGTIFELENRTINVVSRVLKMFYYSHTGINASSPGGHVFQLTRTIFKLFHEDRTKKVASIEKNAPPPGRHVFQPTGTILKLILDII</sequence>
<accession>A0A9D4KTF0</accession>
<dbReference type="Proteomes" id="UP000828390">
    <property type="component" value="Unassembled WGS sequence"/>
</dbReference>
<comment type="caution">
    <text evidence="1">The sequence shown here is derived from an EMBL/GenBank/DDBJ whole genome shotgun (WGS) entry which is preliminary data.</text>
</comment>
<reference evidence="1" key="1">
    <citation type="journal article" date="2019" name="bioRxiv">
        <title>The Genome of the Zebra Mussel, Dreissena polymorpha: A Resource for Invasive Species Research.</title>
        <authorList>
            <person name="McCartney M.A."/>
            <person name="Auch B."/>
            <person name="Kono T."/>
            <person name="Mallez S."/>
            <person name="Zhang Y."/>
            <person name="Obille A."/>
            <person name="Becker A."/>
            <person name="Abrahante J.E."/>
            <person name="Garbe J."/>
            <person name="Badalamenti J.P."/>
            <person name="Herman A."/>
            <person name="Mangelson H."/>
            <person name="Liachko I."/>
            <person name="Sullivan S."/>
            <person name="Sone E.D."/>
            <person name="Koren S."/>
            <person name="Silverstein K.A.T."/>
            <person name="Beckman K.B."/>
            <person name="Gohl D.M."/>
        </authorList>
    </citation>
    <scope>NUCLEOTIDE SEQUENCE</scope>
    <source>
        <strain evidence="1">Duluth1</strain>
        <tissue evidence="1">Whole animal</tissue>
    </source>
</reference>
<keyword evidence="2" id="KW-1185">Reference proteome</keyword>
<name>A0A9D4KTF0_DREPO</name>
<protein>
    <submittedName>
        <fullName evidence="1">Uncharacterized protein</fullName>
    </submittedName>
</protein>
<gene>
    <name evidence="1" type="ORF">DPMN_087577</name>
</gene>
<dbReference type="EMBL" id="JAIWYP010000003">
    <property type="protein sequence ID" value="KAH3845299.1"/>
    <property type="molecule type" value="Genomic_DNA"/>
</dbReference>
<organism evidence="1 2">
    <name type="scientific">Dreissena polymorpha</name>
    <name type="common">Zebra mussel</name>
    <name type="synonym">Mytilus polymorpha</name>
    <dbReference type="NCBI Taxonomy" id="45954"/>
    <lineage>
        <taxon>Eukaryota</taxon>
        <taxon>Metazoa</taxon>
        <taxon>Spiralia</taxon>
        <taxon>Lophotrochozoa</taxon>
        <taxon>Mollusca</taxon>
        <taxon>Bivalvia</taxon>
        <taxon>Autobranchia</taxon>
        <taxon>Heteroconchia</taxon>
        <taxon>Euheterodonta</taxon>
        <taxon>Imparidentia</taxon>
        <taxon>Neoheterodontei</taxon>
        <taxon>Myida</taxon>
        <taxon>Dreissenoidea</taxon>
        <taxon>Dreissenidae</taxon>
        <taxon>Dreissena</taxon>
    </lineage>
</organism>